<dbReference type="EMBL" id="AP026803">
    <property type="protein sequence ID" value="BDR60205.1"/>
    <property type="molecule type" value="Genomic_DNA"/>
</dbReference>
<organism evidence="1 2">
    <name type="scientific">Lactobacillus xylocopicola</name>
    <dbReference type="NCBI Taxonomy" id="2976676"/>
    <lineage>
        <taxon>Bacteria</taxon>
        <taxon>Bacillati</taxon>
        <taxon>Bacillota</taxon>
        <taxon>Bacilli</taxon>
        <taxon>Lactobacillales</taxon>
        <taxon>Lactobacillaceae</taxon>
        <taxon>Lactobacillus</taxon>
    </lineage>
</organism>
<sequence>MKKLLEKANFIGRPFADQLMDEQKTFTRCNLELEQDPVFQQFLADHHLETKRSSMVVFGLENFMYWYGVLVSDEVKCPQGLMRFALPPAEVALVESDAAGLASLNQPLNQVLPAFLAKISSNGIQVYENPGDSQTPYIVQDLNLATKKLAQMLYLDASEVN</sequence>
<evidence type="ECO:0000313" key="2">
    <source>
        <dbReference type="Proteomes" id="UP001321741"/>
    </source>
</evidence>
<dbReference type="Proteomes" id="UP001321741">
    <property type="component" value="Chromosome"/>
</dbReference>
<dbReference type="RefSeq" id="WP_317637917.1">
    <property type="nucleotide sequence ID" value="NZ_AP026803.1"/>
</dbReference>
<evidence type="ECO:0000313" key="1">
    <source>
        <dbReference type="EMBL" id="BDR60205.1"/>
    </source>
</evidence>
<gene>
    <name evidence="1" type="ORF">KIM322_04660</name>
</gene>
<keyword evidence="2" id="KW-1185">Reference proteome</keyword>
<accession>A0ABN6SIQ5</accession>
<protein>
    <submittedName>
        <fullName evidence="1">Uncharacterized protein</fullName>
    </submittedName>
</protein>
<reference evidence="1 2" key="1">
    <citation type="journal article" date="2023" name="Microbiol. Spectr.">
        <title>Symbiosis of Carpenter Bees with Uncharacterized Lactic Acid Bacteria Showing NAD Auxotrophy.</title>
        <authorList>
            <person name="Kawasaki S."/>
            <person name="Ozawa K."/>
            <person name="Mori T."/>
            <person name="Yamamoto A."/>
            <person name="Ito M."/>
            <person name="Ohkuma M."/>
            <person name="Sakamoto M."/>
            <person name="Matsutani M."/>
        </authorList>
    </citation>
    <scope>NUCLEOTIDE SEQUENCE [LARGE SCALE GENOMIC DNA]</scope>
    <source>
        <strain evidence="1 2">Kim32-2</strain>
    </source>
</reference>
<proteinExistence type="predicted"/>
<name>A0ABN6SIQ5_9LACO</name>